<dbReference type="GO" id="GO:0005886">
    <property type="term" value="C:plasma membrane"/>
    <property type="evidence" value="ECO:0007669"/>
    <property type="project" value="UniProtKB-SubCell"/>
</dbReference>
<evidence type="ECO:0000313" key="9">
    <source>
        <dbReference type="EMBL" id="AEF85822.1"/>
    </source>
</evidence>
<keyword evidence="5 7" id="KW-1133">Transmembrane helix</keyword>
<feature type="transmembrane region" description="Helical" evidence="7">
    <location>
        <begin position="79"/>
        <end position="99"/>
    </location>
</feature>
<dbReference type="InterPro" id="IPR049177">
    <property type="entry name" value="MgtC_SapB_SrpB_YhiD_N"/>
</dbReference>
<sequence>MNFDYTEILQKLHELNWISICLRSVLSMLLGGFLGYDRGKKNRPAGFRTHMLVCFGATMVMMTNQFVYQTYHVSDPVRLGAQVISGIGFLGAGSIILNAKSQVKGITTAAGLWAAACCGLAIGIGFYSGAIMAGIVIYFIVVVLNRFDTRIQDRTTVIPLYLEFDKKHPFSDFLSYAREQKLSVSDIQLSKNKFMKKMTFCVTLVVKSDIPRLRSEVVQLVQHAEGVQFMEEL</sequence>
<evidence type="ECO:0000256" key="7">
    <source>
        <dbReference type="SAM" id="Phobius"/>
    </source>
</evidence>
<feature type="transmembrane region" description="Helical" evidence="7">
    <location>
        <begin position="15"/>
        <end position="35"/>
    </location>
</feature>
<keyword evidence="6 7" id="KW-0472">Membrane</keyword>
<dbReference type="Pfam" id="PF02308">
    <property type="entry name" value="MgtC"/>
    <property type="match status" value="1"/>
</dbReference>
<evidence type="ECO:0000256" key="5">
    <source>
        <dbReference type="ARBA" id="ARBA00022989"/>
    </source>
</evidence>
<name>F5YKG4_TREPZ</name>
<reference evidence="9 10" key="2">
    <citation type="journal article" date="2011" name="ISME J.">
        <title>RNA-seq reveals cooperative metabolic interactions between two termite-gut spirochete species in co-culture.</title>
        <authorList>
            <person name="Rosenthal A.Z."/>
            <person name="Matson E.G."/>
            <person name="Eldar A."/>
            <person name="Leadbetter J.R."/>
        </authorList>
    </citation>
    <scope>NUCLEOTIDE SEQUENCE [LARGE SCALE GENOMIC DNA]</scope>
    <source>
        <strain evidence="10">ATCC BAA-887 / DSM 12427 / ZAS-2</strain>
    </source>
</reference>
<dbReference type="eggNOG" id="COG1285">
    <property type="taxonomic scope" value="Bacteria"/>
</dbReference>
<dbReference type="PANTHER" id="PTHR33778:SF1">
    <property type="entry name" value="MAGNESIUM TRANSPORTER YHID-RELATED"/>
    <property type="match status" value="1"/>
</dbReference>
<evidence type="ECO:0000256" key="6">
    <source>
        <dbReference type="ARBA" id="ARBA00023136"/>
    </source>
</evidence>
<dbReference type="HOGENOM" id="CLU_079292_0_2_12"/>
<accession>F5YKG4</accession>
<dbReference type="STRING" id="545694.TREPR_1970"/>
<feature type="domain" description="MgtC/SapB/SrpB/YhiD N-terminal" evidence="8">
    <location>
        <begin position="25"/>
        <end position="148"/>
    </location>
</feature>
<evidence type="ECO:0000256" key="2">
    <source>
        <dbReference type="ARBA" id="ARBA00009298"/>
    </source>
</evidence>
<dbReference type="AlphaFoldDB" id="F5YKG4"/>
<dbReference type="RefSeq" id="WP_015708183.1">
    <property type="nucleotide sequence ID" value="NC_015578.1"/>
</dbReference>
<evidence type="ECO:0000256" key="3">
    <source>
        <dbReference type="ARBA" id="ARBA00022475"/>
    </source>
</evidence>
<evidence type="ECO:0000313" key="10">
    <source>
        <dbReference type="Proteomes" id="UP000009223"/>
    </source>
</evidence>
<dbReference type="EMBL" id="CP001843">
    <property type="protein sequence ID" value="AEF85822.1"/>
    <property type="molecule type" value="Genomic_DNA"/>
</dbReference>
<dbReference type="PANTHER" id="PTHR33778">
    <property type="entry name" value="PROTEIN MGTC"/>
    <property type="match status" value="1"/>
</dbReference>
<keyword evidence="3" id="KW-1003">Cell membrane</keyword>
<organism evidence="9 10">
    <name type="scientific">Treponema primitia (strain ATCC BAA-887 / DSM 12427 / ZAS-2)</name>
    <dbReference type="NCBI Taxonomy" id="545694"/>
    <lineage>
        <taxon>Bacteria</taxon>
        <taxon>Pseudomonadati</taxon>
        <taxon>Spirochaetota</taxon>
        <taxon>Spirochaetia</taxon>
        <taxon>Spirochaetales</taxon>
        <taxon>Treponemataceae</taxon>
        <taxon>Treponema</taxon>
    </lineage>
</organism>
<comment type="subcellular location">
    <subcellularLocation>
        <location evidence="1">Cell membrane</location>
        <topology evidence="1">Multi-pass membrane protein</topology>
    </subcellularLocation>
</comment>
<dbReference type="InterPro" id="IPR003416">
    <property type="entry name" value="MgtC/SapB/SrpB/YhiD_fam"/>
</dbReference>
<evidence type="ECO:0000256" key="4">
    <source>
        <dbReference type="ARBA" id="ARBA00022692"/>
    </source>
</evidence>
<dbReference type="PRINTS" id="PR01837">
    <property type="entry name" value="MGTCSAPBPROT"/>
</dbReference>
<feature type="transmembrane region" description="Helical" evidence="7">
    <location>
        <begin position="47"/>
        <end position="67"/>
    </location>
</feature>
<dbReference type="Proteomes" id="UP000009223">
    <property type="component" value="Chromosome"/>
</dbReference>
<protein>
    <submittedName>
        <fullName evidence="9">MgtC/SapB transporter</fullName>
    </submittedName>
</protein>
<dbReference type="KEGG" id="tpi:TREPR_1970"/>
<evidence type="ECO:0000256" key="1">
    <source>
        <dbReference type="ARBA" id="ARBA00004651"/>
    </source>
</evidence>
<keyword evidence="4 7" id="KW-0812">Transmembrane</keyword>
<proteinExistence type="inferred from homology"/>
<dbReference type="OrthoDB" id="9811198at2"/>
<reference evidence="10" key="1">
    <citation type="submission" date="2009-12" db="EMBL/GenBank/DDBJ databases">
        <title>Complete sequence of Treponema primitia strain ZAS-2.</title>
        <authorList>
            <person name="Tetu S.G."/>
            <person name="Matson E."/>
            <person name="Ren Q."/>
            <person name="Seshadri R."/>
            <person name="Elbourne L."/>
            <person name="Hassan K.A."/>
            <person name="Durkin A."/>
            <person name="Radune D."/>
            <person name="Mohamoud Y."/>
            <person name="Shay R."/>
            <person name="Jin S."/>
            <person name="Zhang X."/>
            <person name="Lucey K."/>
            <person name="Ballor N.R."/>
            <person name="Ottesen E."/>
            <person name="Rosenthal R."/>
            <person name="Allen A."/>
            <person name="Leadbetter J.R."/>
            <person name="Paulsen I.T."/>
        </authorList>
    </citation>
    <scope>NUCLEOTIDE SEQUENCE [LARGE SCALE GENOMIC DNA]</scope>
    <source>
        <strain evidence="10">ATCC BAA-887 / DSM 12427 / ZAS-2</strain>
    </source>
</reference>
<keyword evidence="10" id="KW-1185">Reference proteome</keyword>
<comment type="similarity">
    <text evidence="2">Belongs to the MgtC/SapB family.</text>
</comment>
<gene>
    <name evidence="9" type="ordered locus">TREPR_1970</name>
</gene>
<evidence type="ECO:0000259" key="8">
    <source>
        <dbReference type="Pfam" id="PF02308"/>
    </source>
</evidence>
<feature type="transmembrane region" description="Helical" evidence="7">
    <location>
        <begin position="111"/>
        <end position="144"/>
    </location>
</feature>